<dbReference type="NCBIfam" id="NF040598">
    <property type="entry name" value="Ala_zip_lipo"/>
    <property type="match status" value="1"/>
</dbReference>
<gene>
    <name evidence="3" type="ORF">B597_016285</name>
</gene>
<feature type="signal peptide" evidence="2">
    <location>
        <begin position="1"/>
        <end position="22"/>
    </location>
</feature>
<dbReference type="AlphaFoldDB" id="A0A061JPL7"/>
<dbReference type="Proteomes" id="UP000026923">
    <property type="component" value="Unassembled WGS sequence"/>
</dbReference>
<keyword evidence="3" id="KW-0449">Lipoprotein</keyword>
<keyword evidence="1" id="KW-0175">Coiled coil</keyword>
<dbReference type="PROSITE" id="PS51257">
    <property type="entry name" value="PROKAR_LIPOPROTEIN"/>
    <property type="match status" value="1"/>
</dbReference>
<evidence type="ECO:0000313" key="4">
    <source>
        <dbReference type="Proteomes" id="UP000026923"/>
    </source>
</evidence>
<reference evidence="3 4" key="1">
    <citation type="journal article" date="2013" name="Genome Announc.">
        <title>Draft Genome of the Nitrogen-Fixing Bacterium Pseudomonas stutzeri Strain KOS6 Isolated from Industrial Hydrocarbon Sludge.</title>
        <authorList>
            <person name="Grigoryeva T.V."/>
            <person name="Laikov A.V."/>
            <person name="Naumova R.P."/>
            <person name="Manolov A.I."/>
            <person name="Larin A.K."/>
            <person name="Karpova I.Y."/>
            <person name="Semashko T.A."/>
            <person name="Alexeev D.G."/>
            <person name="Kostryukova E.S."/>
            <person name="Muller R."/>
            <person name="Govorun V.M."/>
        </authorList>
    </citation>
    <scope>NUCLEOTIDE SEQUENCE [LARGE SCALE GENOMIC DNA]</scope>
    <source>
        <strain evidence="3 4">KOS6</strain>
    </source>
</reference>
<protein>
    <submittedName>
        <fullName evidence="3">Major outer membrane lipoprotein</fullName>
    </submittedName>
</protein>
<name>A0A061JPL7_STUST</name>
<comment type="caution">
    <text evidence="3">The sequence shown here is derived from an EMBL/GenBank/DDBJ whole genome shotgun (WGS) entry which is preliminary data.</text>
</comment>
<accession>A0A061JPL7</accession>
<dbReference type="InterPro" id="IPR021793">
    <property type="entry name" value="Oprl"/>
</dbReference>
<dbReference type="EMBL" id="AMCZ02000024">
    <property type="protein sequence ID" value="EWC40134.1"/>
    <property type="molecule type" value="Genomic_DNA"/>
</dbReference>
<evidence type="ECO:0000256" key="2">
    <source>
        <dbReference type="SAM" id="SignalP"/>
    </source>
</evidence>
<evidence type="ECO:0000313" key="3">
    <source>
        <dbReference type="EMBL" id="EWC40134.1"/>
    </source>
</evidence>
<keyword evidence="2" id="KW-0732">Signal</keyword>
<dbReference type="Pfam" id="PF11839">
    <property type="entry name" value="Alanine_zipper"/>
    <property type="match status" value="1"/>
</dbReference>
<evidence type="ECO:0000256" key="1">
    <source>
        <dbReference type="SAM" id="Coils"/>
    </source>
</evidence>
<sequence>MDFHLKGNKMNNVLKFSALALAAVLATGCSNSMTKESEARLTATEDAAARAQARADEAYSKADEALAAAQKAQQTADEANERALRMLERASRK</sequence>
<proteinExistence type="predicted"/>
<organism evidence="3 4">
    <name type="scientific">Stutzerimonas stutzeri KOS6</name>
    <dbReference type="NCBI Taxonomy" id="1218352"/>
    <lineage>
        <taxon>Bacteria</taxon>
        <taxon>Pseudomonadati</taxon>
        <taxon>Pseudomonadota</taxon>
        <taxon>Gammaproteobacteria</taxon>
        <taxon>Pseudomonadales</taxon>
        <taxon>Pseudomonadaceae</taxon>
        <taxon>Stutzerimonas</taxon>
    </lineage>
</organism>
<feature type="coiled-coil region" evidence="1">
    <location>
        <begin position="55"/>
        <end position="89"/>
    </location>
</feature>
<dbReference type="HOGENOM" id="CLU_191518_0_0_6"/>
<dbReference type="eggNOG" id="ENOG50317UF">
    <property type="taxonomic scope" value="Bacteria"/>
</dbReference>
<feature type="chain" id="PRO_5001601897" evidence="2">
    <location>
        <begin position="23"/>
        <end position="93"/>
    </location>
</feature>